<protein>
    <recommendedName>
        <fullName evidence="3">Arginase family protein</fullName>
    </recommendedName>
</protein>
<sequence length="305" mass="34409">MRIRALDLDGSLVAQRRLLGDRPDLHRFPAREWGPRIRLACTPREYGRFAAWLERAVGGEPAAITLYGSGDFHHVTLALLRRIDGPFNLLILDKHPDWMRGIPFLHCGTWVRHALRLPNLRRVFHCGGELDFDNAYRVLAPWADIEARRIQVLPARRRFFGARWGRIDHGPLLDRGELDLDDLGRRLEAWRDVLARHALYVSIDKDVLRAEDAAVNWDSGFLRLDQATAVLRAFLDAAGGRLAGADLLGDWSPIALGTRLNRLCHRLDHPSPDHDPDEAARKNEAANRAFLDVLDEGIAAAPDPA</sequence>
<organism evidence="1 2">
    <name type="scientific">Aquisphaera giovannonii</name>
    <dbReference type="NCBI Taxonomy" id="406548"/>
    <lineage>
        <taxon>Bacteria</taxon>
        <taxon>Pseudomonadati</taxon>
        <taxon>Planctomycetota</taxon>
        <taxon>Planctomycetia</taxon>
        <taxon>Isosphaerales</taxon>
        <taxon>Isosphaeraceae</taxon>
        <taxon>Aquisphaera</taxon>
    </lineage>
</organism>
<gene>
    <name evidence="1" type="ORF">OJF2_25770</name>
</gene>
<dbReference type="Gene3D" id="3.40.800.10">
    <property type="entry name" value="Ureohydrolase domain"/>
    <property type="match status" value="1"/>
</dbReference>
<accession>A0A5B9W1D8</accession>
<dbReference type="Proteomes" id="UP000324233">
    <property type="component" value="Chromosome"/>
</dbReference>
<proteinExistence type="predicted"/>
<dbReference type="KEGG" id="agv:OJF2_25770"/>
<keyword evidence="2" id="KW-1185">Reference proteome</keyword>
<dbReference type="OrthoDB" id="9805406at2"/>
<evidence type="ECO:0000313" key="1">
    <source>
        <dbReference type="EMBL" id="QEH34044.1"/>
    </source>
</evidence>
<dbReference type="RefSeq" id="WP_148594023.1">
    <property type="nucleotide sequence ID" value="NZ_CP042997.1"/>
</dbReference>
<evidence type="ECO:0000313" key="2">
    <source>
        <dbReference type="Proteomes" id="UP000324233"/>
    </source>
</evidence>
<dbReference type="AlphaFoldDB" id="A0A5B9W1D8"/>
<dbReference type="EMBL" id="CP042997">
    <property type="protein sequence ID" value="QEH34044.1"/>
    <property type="molecule type" value="Genomic_DNA"/>
</dbReference>
<dbReference type="InterPro" id="IPR023696">
    <property type="entry name" value="Ureohydrolase_dom_sf"/>
</dbReference>
<evidence type="ECO:0008006" key="3">
    <source>
        <dbReference type="Google" id="ProtNLM"/>
    </source>
</evidence>
<dbReference type="SUPFAM" id="SSF52768">
    <property type="entry name" value="Arginase/deacetylase"/>
    <property type="match status" value="1"/>
</dbReference>
<name>A0A5B9W1D8_9BACT</name>
<reference evidence="1 2" key="1">
    <citation type="submission" date="2019-08" db="EMBL/GenBank/DDBJ databases">
        <title>Deep-cultivation of Planctomycetes and their phenomic and genomic characterization uncovers novel biology.</title>
        <authorList>
            <person name="Wiegand S."/>
            <person name="Jogler M."/>
            <person name="Boedeker C."/>
            <person name="Pinto D."/>
            <person name="Vollmers J."/>
            <person name="Rivas-Marin E."/>
            <person name="Kohn T."/>
            <person name="Peeters S.H."/>
            <person name="Heuer A."/>
            <person name="Rast P."/>
            <person name="Oberbeckmann S."/>
            <person name="Bunk B."/>
            <person name="Jeske O."/>
            <person name="Meyerdierks A."/>
            <person name="Storesund J.E."/>
            <person name="Kallscheuer N."/>
            <person name="Luecker S."/>
            <person name="Lage O.M."/>
            <person name="Pohl T."/>
            <person name="Merkel B.J."/>
            <person name="Hornburger P."/>
            <person name="Mueller R.-W."/>
            <person name="Bruemmer F."/>
            <person name="Labrenz M."/>
            <person name="Spormann A.M."/>
            <person name="Op den Camp H."/>
            <person name="Overmann J."/>
            <person name="Amann R."/>
            <person name="Jetten M.S.M."/>
            <person name="Mascher T."/>
            <person name="Medema M.H."/>
            <person name="Devos D.P."/>
            <person name="Kaster A.-K."/>
            <person name="Ovreas L."/>
            <person name="Rohde M."/>
            <person name="Galperin M.Y."/>
            <person name="Jogler C."/>
        </authorList>
    </citation>
    <scope>NUCLEOTIDE SEQUENCE [LARGE SCALE GENOMIC DNA]</scope>
    <source>
        <strain evidence="1 2">OJF2</strain>
    </source>
</reference>